<dbReference type="VEuPathDB" id="VectorBase:MDOMA2_005380"/>
<dbReference type="RefSeq" id="XP_005186005.2">
    <property type="nucleotide sequence ID" value="XM_005185948.3"/>
</dbReference>
<evidence type="ECO:0000256" key="1">
    <source>
        <dbReference type="SAM" id="MobiDB-lite"/>
    </source>
</evidence>
<proteinExistence type="predicted"/>
<keyword evidence="3" id="KW-1185">Reference proteome</keyword>
<dbReference type="GeneID" id="101899594"/>
<name>A0A1I8M7K3_MUSDO</name>
<organism evidence="2">
    <name type="scientific">Musca domestica</name>
    <name type="common">House fly</name>
    <dbReference type="NCBI Taxonomy" id="7370"/>
    <lineage>
        <taxon>Eukaryota</taxon>
        <taxon>Metazoa</taxon>
        <taxon>Ecdysozoa</taxon>
        <taxon>Arthropoda</taxon>
        <taxon>Hexapoda</taxon>
        <taxon>Insecta</taxon>
        <taxon>Pterygota</taxon>
        <taxon>Neoptera</taxon>
        <taxon>Endopterygota</taxon>
        <taxon>Diptera</taxon>
        <taxon>Brachycera</taxon>
        <taxon>Muscomorpha</taxon>
        <taxon>Muscoidea</taxon>
        <taxon>Muscidae</taxon>
        <taxon>Musca</taxon>
    </lineage>
</organism>
<reference evidence="2" key="1">
    <citation type="submission" date="2020-05" db="UniProtKB">
        <authorList>
            <consortium name="EnsemblMetazoa"/>
        </authorList>
    </citation>
    <scope>IDENTIFICATION</scope>
    <source>
        <strain evidence="2">Aabys</strain>
    </source>
</reference>
<dbReference type="AlphaFoldDB" id="A0A1I8M7K3"/>
<evidence type="ECO:0000313" key="4">
    <source>
        <dbReference type="RefSeq" id="XP_005186005.2"/>
    </source>
</evidence>
<dbReference type="KEGG" id="mde:101899594"/>
<feature type="region of interest" description="Disordered" evidence="1">
    <location>
        <begin position="18"/>
        <end position="39"/>
    </location>
</feature>
<gene>
    <name evidence="2" type="primary">101899594</name>
    <name evidence="4" type="synonym">LOC101899594</name>
</gene>
<sequence length="203" mass="23520">MSCICEYFIHSKDRDIGVTSDSNSKISLPGSSNNKEVSSLGSDASASEIASARAEIWLLKKSVHENRISIENLENLVKVMMERQNVMLTEMYRLKRSNFELREECRIQRDYHSMERNAMLRELHDIRQLLSNRSKMLEETTLKNAELINSVQDANEKIYLMGMKYLKLKNVNYQPLMIKNYSESSDECEEELGDECSESEKSD</sequence>
<accession>A0A1I8M7K3</accession>
<dbReference type="Proteomes" id="UP001652621">
    <property type="component" value="Unplaced"/>
</dbReference>
<dbReference type="eggNOG" id="ENOG502TEHV">
    <property type="taxonomic scope" value="Eukaryota"/>
</dbReference>
<dbReference type="VEuPathDB" id="VectorBase:MDOA002071"/>
<dbReference type="EnsemblMetazoa" id="MDOA002071-RA">
    <property type="protein sequence ID" value="MDOA002071-PA"/>
    <property type="gene ID" value="MDOA002071"/>
</dbReference>
<protein>
    <submittedName>
        <fullName evidence="4">Uncharacterized protein LOC101899594</fullName>
    </submittedName>
</protein>
<feature type="compositionally biased region" description="Polar residues" evidence="1">
    <location>
        <begin position="19"/>
        <end position="39"/>
    </location>
</feature>
<dbReference type="OrthoDB" id="7758747at2759"/>
<evidence type="ECO:0000313" key="2">
    <source>
        <dbReference type="EnsemblMetazoa" id="MDOA002071-PA"/>
    </source>
</evidence>
<evidence type="ECO:0000313" key="3">
    <source>
        <dbReference type="Proteomes" id="UP001652621"/>
    </source>
</evidence>
<reference evidence="4" key="2">
    <citation type="submission" date="2025-04" db="UniProtKB">
        <authorList>
            <consortium name="RefSeq"/>
        </authorList>
    </citation>
    <scope>IDENTIFICATION</scope>
    <source>
        <strain evidence="4">Aabys</strain>
    </source>
</reference>